<gene>
    <name evidence="2" type="ORF">CALMAC_LOCUS2983</name>
</gene>
<keyword evidence="3" id="KW-1185">Reference proteome</keyword>
<dbReference type="OrthoDB" id="6770474at2759"/>
<dbReference type="EMBL" id="CAACVG010003884">
    <property type="protein sequence ID" value="VEN37901.1"/>
    <property type="molecule type" value="Genomic_DNA"/>
</dbReference>
<evidence type="ECO:0000313" key="2">
    <source>
        <dbReference type="EMBL" id="VEN37901.1"/>
    </source>
</evidence>
<name>A0A653BRC2_CALMS</name>
<protein>
    <submittedName>
        <fullName evidence="2">Uncharacterized protein</fullName>
    </submittedName>
</protein>
<dbReference type="Proteomes" id="UP000410492">
    <property type="component" value="Unassembled WGS sequence"/>
</dbReference>
<evidence type="ECO:0000313" key="3">
    <source>
        <dbReference type="Proteomes" id="UP000410492"/>
    </source>
</evidence>
<proteinExistence type="predicted"/>
<dbReference type="AlphaFoldDB" id="A0A653BRC2"/>
<feature type="region of interest" description="Disordered" evidence="1">
    <location>
        <begin position="21"/>
        <end position="48"/>
    </location>
</feature>
<reference evidence="2 3" key="1">
    <citation type="submission" date="2019-01" db="EMBL/GenBank/DDBJ databases">
        <authorList>
            <person name="Sayadi A."/>
        </authorList>
    </citation>
    <scope>NUCLEOTIDE SEQUENCE [LARGE SCALE GENOMIC DNA]</scope>
</reference>
<sequence length="197" mass="23040">MGSRLSRGKLMLKLLENHNNRLSQPIQTRSTQNAEDGEMYDSDYSRDDSIADPNFAPEDIDLEEDSDLSEQDVIGNSNLFLINRKVDSESNNVNWRKVRRVRYTKEILKTIFYKNTLDHADSFKIIILERRGKANEKLQLQRAYHSQLHISVKKKEHIMDLLPFISESLTDFYRNLPTDAEIRDIHPQSDGEEEDED</sequence>
<organism evidence="2 3">
    <name type="scientific">Callosobruchus maculatus</name>
    <name type="common">Southern cowpea weevil</name>
    <name type="synonym">Pulse bruchid</name>
    <dbReference type="NCBI Taxonomy" id="64391"/>
    <lineage>
        <taxon>Eukaryota</taxon>
        <taxon>Metazoa</taxon>
        <taxon>Ecdysozoa</taxon>
        <taxon>Arthropoda</taxon>
        <taxon>Hexapoda</taxon>
        <taxon>Insecta</taxon>
        <taxon>Pterygota</taxon>
        <taxon>Neoptera</taxon>
        <taxon>Endopterygota</taxon>
        <taxon>Coleoptera</taxon>
        <taxon>Polyphaga</taxon>
        <taxon>Cucujiformia</taxon>
        <taxon>Chrysomeloidea</taxon>
        <taxon>Chrysomelidae</taxon>
        <taxon>Bruchinae</taxon>
        <taxon>Bruchini</taxon>
        <taxon>Callosobruchus</taxon>
    </lineage>
</organism>
<feature type="compositionally biased region" description="Polar residues" evidence="1">
    <location>
        <begin position="21"/>
        <end position="34"/>
    </location>
</feature>
<evidence type="ECO:0000256" key="1">
    <source>
        <dbReference type="SAM" id="MobiDB-lite"/>
    </source>
</evidence>
<accession>A0A653BRC2</accession>